<proteinExistence type="predicted"/>
<keyword evidence="2" id="KW-1185">Reference proteome</keyword>
<dbReference type="Proteomes" id="UP000269945">
    <property type="component" value="Unassembled WGS sequence"/>
</dbReference>
<feature type="non-terminal residue" evidence="1">
    <location>
        <position position="1"/>
    </location>
</feature>
<protein>
    <submittedName>
        <fullName evidence="1">Uncharacterized protein</fullName>
    </submittedName>
</protein>
<evidence type="ECO:0000313" key="2">
    <source>
        <dbReference type="Proteomes" id="UP000269945"/>
    </source>
</evidence>
<comment type="caution">
    <text evidence="1">The sequence shown here is derived from an EMBL/GenBank/DDBJ whole genome shotgun (WGS) entry which is preliminary data.</text>
</comment>
<organism evidence="1 2">
    <name type="scientific">Gulo gulo</name>
    <name type="common">Wolverine</name>
    <name type="synonym">Gluton</name>
    <dbReference type="NCBI Taxonomy" id="48420"/>
    <lineage>
        <taxon>Eukaryota</taxon>
        <taxon>Metazoa</taxon>
        <taxon>Chordata</taxon>
        <taxon>Craniata</taxon>
        <taxon>Vertebrata</taxon>
        <taxon>Euteleostomi</taxon>
        <taxon>Mammalia</taxon>
        <taxon>Eutheria</taxon>
        <taxon>Laurasiatheria</taxon>
        <taxon>Carnivora</taxon>
        <taxon>Caniformia</taxon>
        <taxon>Musteloidea</taxon>
        <taxon>Mustelidae</taxon>
        <taxon>Guloninae</taxon>
        <taxon>Gulo</taxon>
    </lineage>
</organism>
<accession>A0A9X9LI77</accession>
<dbReference type="AlphaFoldDB" id="A0A9X9LI77"/>
<dbReference type="EMBL" id="CYRY02004353">
    <property type="protein sequence ID" value="VCW68857.1"/>
    <property type="molecule type" value="Genomic_DNA"/>
</dbReference>
<feature type="non-terminal residue" evidence="1">
    <location>
        <position position="116"/>
    </location>
</feature>
<gene>
    <name evidence="1" type="ORF">BN2614_LOCUS2</name>
</gene>
<reference evidence="1 2" key="1">
    <citation type="submission" date="2018-10" db="EMBL/GenBank/DDBJ databases">
        <authorList>
            <person name="Ekblom R."/>
            <person name="Jareborg N."/>
        </authorList>
    </citation>
    <scope>NUCLEOTIDE SEQUENCE [LARGE SCALE GENOMIC DNA]</scope>
    <source>
        <tissue evidence="1">Muscle</tissue>
    </source>
</reference>
<name>A0A9X9LI77_GULGU</name>
<sequence>GYLLECLQHLVFSLCACKRCQTHNGSLSVTELGCSLFRFHLKIQSFSFRFNSQEPPLAFPDCSVGQTSPGCDHHRWAVSQTLPRAAKGGRISATGAGNRVPFTSTKQVARCHIKFS</sequence>
<evidence type="ECO:0000313" key="1">
    <source>
        <dbReference type="EMBL" id="VCW68857.1"/>
    </source>
</evidence>